<proteinExistence type="predicted"/>
<evidence type="ECO:0000313" key="3">
    <source>
        <dbReference type="Proteomes" id="UP001215598"/>
    </source>
</evidence>
<dbReference type="Proteomes" id="UP001215598">
    <property type="component" value="Unassembled WGS sequence"/>
</dbReference>
<dbReference type="SUPFAM" id="SSF58100">
    <property type="entry name" value="Bacterial hemolysins"/>
    <property type="match status" value="1"/>
</dbReference>
<evidence type="ECO:0000256" key="1">
    <source>
        <dbReference type="SAM" id="SignalP"/>
    </source>
</evidence>
<comment type="caution">
    <text evidence="2">The sequence shown here is derived from an EMBL/GenBank/DDBJ whole genome shotgun (WGS) entry which is preliminary data.</text>
</comment>
<feature type="signal peptide" evidence="1">
    <location>
        <begin position="1"/>
        <end position="20"/>
    </location>
</feature>
<dbReference type="AlphaFoldDB" id="A0AAD7J7B0"/>
<organism evidence="2 3">
    <name type="scientific">Mycena metata</name>
    <dbReference type="NCBI Taxonomy" id="1033252"/>
    <lineage>
        <taxon>Eukaryota</taxon>
        <taxon>Fungi</taxon>
        <taxon>Dikarya</taxon>
        <taxon>Basidiomycota</taxon>
        <taxon>Agaricomycotina</taxon>
        <taxon>Agaricomycetes</taxon>
        <taxon>Agaricomycetidae</taxon>
        <taxon>Agaricales</taxon>
        <taxon>Marasmiineae</taxon>
        <taxon>Mycenaceae</taxon>
        <taxon>Mycena</taxon>
    </lineage>
</organism>
<feature type="chain" id="PRO_5041999407" evidence="1">
    <location>
        <begin position="21"/>
        <end position="439"/>
    </location>
</feature>
<dbReference type="EMBL" id="JARKIB010000041">
    <property type="protein sequence ID" value="KAJ7758698.1"/>
    <property type="molecule type" value="Genomic_DNA"/>
</dbReference>
<name>A0AAD7J7B0_9AGAR</name>
<sequence length="439" mass="46045">MRLFAFPLVLSAGTVVAGDALSNYLPGLRRDPNALFSRQDSQTSFNNSQIESSYAAVCNATNSAVGKSSIQADIQAATTDSLAISQSFQDILNKLTFIDSENLNNGVTFAPTWRAIAQNWTNILWASRTTASNTAAYCTEFTTVIMPFTANLLGPVPASLSIEVLDQYSNMSTSLADAAQATSQAFTDIINSMNAFTSTFQNFAAKQEDADQKMIAQLKGDIASLQAQIASYNTKIAAVSVLLGLTVLGTVEAVSAFPVFGGFIALAGLLAAAGEATALGILVHQRSNAESQLISDQSQVTALQNQLDQIAAANSTLNGIAASTQTMGQQIKGFSDIWNAVRSDCTAVSSYLTTLGNLTTSPGVLPPLSVLAPMVFWQTANNVDSNPGIQYAIGITNSGIPPPTKRGLGGPDDFAATLHANVQELVASALAKAEAYSTR</sequence>
<dbReference type="Gene3D" id="1.20.1170.10">
    <property type="match status" value="1"/>
</dbReference>
<evidence type="ECO:0000313" key="2">
    <source>
        <dbReference type="EMBL" id="KAJ7758698.1"/>
    </source>
</evidence>
<accession>A0AAD7J7B0</accession>
<keyword evidence="1" id="KW-0732">Signal</keyword>
<gene>
    <name evidence="2" type="ORF">B0H16DRAFT_1820800</name>
</gene>
<protein>
    <submittedName>
        <fullName evidence="2">Uncharacterized protein</fullName>
    </submittedName>
</protein>
<keyword evidence="3" id="KW-1185">Reference proteome</keyword>
<reference evidence="2" key="1">
    <citation type="submission" date="2023-03" db="EMBL/GenBank/DDBJ databases">
        <title>Massive genome expansion in bonnet fungi (Mycena s.s.) driven by repeated elements and novel gene families across ecological guilds.</title>
        <authorList>
            <consortium name="Lawrence Berkeley National Laboratory"/>
            <person name="Harder C.B."/>
            <person name="Miyauchi S."/>
            <person name="Viragh M."/>
            <person name="Kuo A."/>
            <person name="Thoen E."/>
            <person name="Andreopoulos B."/>
            <person name="Lu D."/>
            <person name="Skrede I."/>
            <person name="Drula E."/>
            <person name="Henrissat B."/>
            <person name="Morin E."/>
            <person name="Kohler A."/>
            <person name="Barry K."/>
            <person name="LaButti K."/>
            <person name="Morin E."/>
            <person name="Salamov A."/>
            <person name="Lipzen A."/>
            <person name="Mereny Z."/>
            <person name="Hegedus B."/>
            <person name="Baldrian P."/>
            <person name="Stursova M."/>
            <person name="Weitz H."/>
            <person name="Taylor A."/>
            <person name="Grigoriev I.V."/>
            <person name="Nagy L.G."/>
            <person name="Martin F."/>
            <person name="Kauserud H."/>
        </authorList>
    </citation>
    <scope>NUCLEOTIDE SEQUENCE</scope>
    <source>
        <strain evidence="2">CBHHK182m</strain>
    </source>
</reference>